<dbReference type="InterPro" id="IPR011009">
    <property type="entry name" value="Kinase-like_dom_sf"/>
</dbReference>
<proteinExistence type="predicted"/>
<dbReference type="Proteomes" id="UP001499989">
    <property type="component" value="Unassembled WGS sequence"/>
</dbReference>
<accession>A0ABN3TC04</accession>
<evidence type="ECO:0000313" key="3">
    <source>
        <dbReference type="Proteomes" id="UP001499989"/>
    </source>
</evidence>
<dbReference type="EMBL" id="BAAASK010000027">
    <property type="protein sequence ID" value="GAA2698232.1"/>
    <property type="molecule type" value="Genomic_DNA"/>
</dbReference>
<dbReference type="PANTHER" id="PTHR21310:SF40">
    <property type="entry name" value="AMINOGLYCOSIDE PHOSPHOTRANSFERASE DOMAIN-CONTAINING PROTEIN-RELATED"/>
    <property type="match status" value="1"/>
</dbReference>
<dbReference type="InterPro" id="IPR002575">
    <property type="entry name" value="Aminoglycoside_PTrfase"/>
</dbReference>
<dbReference type="Pfam" id="PF01636">
    <property type="entry name" value="APH"/>
    <property type="match status" value="1"/>
</dbReference>
<dbReference type="SUPFAM" id="SSF56112">
    <property type="entry name" value="Protein kinase-like (PK-like)"/>
    <property type="match status" value="1"/>
</dbReference>
<dbReference type="Gene3D" id="3.90.1200.10">
    <property type="match status" value="1"/>
</dbReference>
<reference evidence="2 3" key="1">
    <citation type="journal article" date="2019" name="Int. J. Syst. Evol. Microbiol.">
        <title>The Global Catalogue of Microorganisms (GCM) 10K type strain sequencing project: providing services to taxonomists for standard genome sequencing and annotation.</title>
        <authorList>
            <consortium name="The Broad Institute Genomics Platform"/>
            <consortium name="The Broad Institute Genome Sequencing Center for Infectious Disease"/>
            <person name="Wu L."/>
            <person name="Ma J."/>
        </authorList>
    </citation>
    <scope>NUCLEOTIDE SEQUENCE [LARGE SCALE GENOMIC DNA]</scope>
    <source>
        <strain evidence="2 3">JCM 4531</strain>
    </source>
</reference>
<protein>
    <recommendedName>
        <fullName evidence="1">Aminoglycoside phosphotransferase domain-containing protein</fullName>
    </recommendedName>
</protein>
<feature type="domain" description="Aminoglycoside phosphotransferase" evidence="1">
    <location>
        <begin position="20"/>
        <end position="239"/>
    </location>
</feature>
<dbReference type="InterPro" id="IPR051678">
    <property type="entry name" value="AGP_Transferase"/>
</dbReference>
<comment type="caution">
    <text evidence="2">The sequence shown here is derived from an EMBL/GenBank/DDBJ whole genome shotgun (WGS) entry which is preliminary data.</text>
</comment>
<dbReference type="RefSeq" id="WP_344572268.1">
    <property type="nucleotide sequence ID" value="NZ_BAAASK010000027.1"/>
</dbReference>
<evidence type="ECO:0000259" key="1">
    <source>
        <dbReference type="Pfam" id="PF01636"/>
    </source>
</evidence>
<sequence length="292" mass="33040">MTAWSDVTAAEAERACAEGRLITAGPLNNTYAVTLRGRPVFIRHRVVHDLEYGQTSAAERFVYGLLGPSVNVPRLLFFCEGGEESAYAGFEYLVEEPTDWSAPSSLTGLATVLAAVHEVTGQHLGNADGGVGAGTDVVPFLRDLFENELQRAPRELLREVGDDRLRGWIGETEALFEGEPVTLCHGDVRDANIVTDQASRNWLVDWEAARFRVPAADFNQMHYDWLTATQEKAVLEHYMELTGRDLNLFVRQIRSLRILWHLRTMNFYLLVHHQSFTQQHRHRRLLNELLPC</sequence>
<dbReference type="PANTHER" id="PTHR21310">
    <property type="entry name" value="AMINOGLYCOSIDE PHOSPHOTRANSFERASE-RELATED-RELATED"/>
    <property type="match status" value="1"/>
</dbReference>
<gene>
    <name evidence="2" type="ORF">GCM10010310_63520</name>
</gene>
<keyword evidence="3" id="KW-1185">Reference proteome</keyword>
<organism evidence="2 3">
    <name type="scientific">Streptomyces violaceolatus</name>
    <dbReference type="NCBI Taxonomy" id="67378"/>
    <lineage>
        <taxon>Bacteria</taxon>
        <taxon>Bacillati</taxon>
        <taxon>Actinomycetota</taxon>
        <taxon>Actinomycetes</taxon>
        <taxon>Kitasatosporales</taxon>
        <taxon>Streptomycetaceae</taxon>
        <taxon>Streptomyces</taxon>
        <taxon>Streptomyces violaceoruber group</taxon>
    </lineage>
</organism>
<evidence type="ECO:0000313" key="2">
    <source>
        <dbReference type="EMBL" id="GAA2698232.1"/>
    </source>
</evidence>
<name>A0ABN3TC04_9ACTN</name>